<reference evidence="2" key="1">
    <citation type="submission" date="2007-07" db="EMBL/GenBank/DDBJ databases">
        <title>PCAP assembly of the Caenorhabditis remanei genome.</title>
        <authorList>
            <consortium name="The Caenorhabditis remanei Sequencing Consortium"/>
            <person name="Wilson R.K."/>
        </authorList>
    </citation>
    <scope>NUCLEOTIDE SEQUENCE [LARGE SCALE GENOMIC DNA]</scope>
    <source>
        <strain evidence="2">PB4641</strain>
    </source>
</reference>
<keyword evidence="1" id="KW-1133">Transmembrane helix</keyword>
<name>E3N6L5_CAERE</name>
<feature type="transmembrane region" description="Helical" evidence="1">
    <location>
        <begin position="222"/>
        <end position="239"/>
    </location>
</feature>
<sequence>MTSSNPIKYPEKKPKKFPSSIILDDLLFLVSTSVSRKEAVKCARRIIHNLELCQKWRDISSDEISELREIENYLLAVKSYYRIRGDEARVRLFTEKNTVFMNWIMLSVGTVAFSVYSHYYGLPTSYQLFLALLFLVSLAWIVKAFSYLECLSYVVPTPKEESSVRNEGKWMKLKDTPTHSSFILKKEQLALFDLSEEEVFPLKNEFDRLETELKETKLHRAAPTYLIIFLCMLCFLIRSCGEENLTEHISCFILTLVGITPAFYPLFFR</sequence>
<dbReference type="Proteomes" id="UP000008281">
    <property type="component" value="Unassembled WGS sequence"/>
</dbReference>
<feature type="transmembrane region" description="Helical" evidence="1">
    <location>
        <begin position="99"/>
        <end position="119"/>
    </location>
</feature>
<keyword evidence="3" id="KW-1185">Reference proteome</keyword>
<keyword evidence="1" id="KW-0472">Membrane</keyword>
<proteinExistence type="predicted"/>
<dbReference type="HOGENOM" id="CLU_090441_0_0_1"/>
<evidence type="ECO:0000313" key="2">
    <source>
        <dbReference type="EMBL" id="EFO88156.1"/>
    </source>
</evidence>
<organism evidence="3">
    <name type="scientific">Caenorhabditis remanei</name>
    <name type="common">Caenorhabditis vulgaris</name>
    <dbReference type="NCBI Taxonomy" id="31234"/>
    <lineage>
        <taxon>Eukaryota</taxon>
        <taxon>Metazoa</taxon>
        <taxon>Ecdysozoa</taxon>
        <taxon>Nematoda</taxon>
        <taxon>Chromadorea</taxon>
        <taxon>Rhabditida</taxon>
        <taxon>Rhabditina</taxon>
        <taxon>Rhabditomorpha</taxon>
        <taxon>Rhabditoidea</taxon>
        <taxon>Rhabditidae</taxon>
        <taxon>Peloderinae</taxon>
        <taxon>Caenorhabditis</taxon>
    </lineage>
</organism>
<keyword evidence="1" id="KW-0812">Transmembrane</keyword>
<protein>
    <submittedName>
        <fullName evidence="2">Uncharacterized protein</fullName>
    </submittedName>
</protein>
<gene>
    <name evidence="2" type="ORF">CRE_06951</name>
</gene>
<dbReference type="AlphaFoldDB" id="E3N6L5"/>
<dbReference type="OrthoDB" id="5910877at2759"/>
<dbReference type="InParanoid" id="E3N6L5"/>
<accession>E3N6L5</accession>
<feature type="transmembrane region" description="Helical" evidence="1">
    <location>
        <begin position="245"/>
        <end position="267"/>
    </location>
</feature>
<evidence type="ECO:0000313" key="3">
    <source>
        <dbReference type="Proteomes" id="UP000008281"/>
    </source>
</evidence>
<evidence type="ECO:0000256" key="1">
    <source>
        <dbReference type="SAM" id="Phobius"/>
    </source>
</evidence>
<dbReference type="OMA" id="AYFEVEY"/>
<dbReference type="eggNOG" id="ENOG502T3J6">
    <property type="taxonomic scope" value="Eukaryota"/>
</dbReference>
<feature type="transmembrane region" description="Helical" evidence="1">
    <location>
        <begin position="125"/>
        <end position="142"/>
    </location>
</feature>
<dbReference type="EMBL" id="DS268541">
    <property type="protein sequence ID" value="EFO88156.1"/>
    <property type="molecule type" value="Genomic_DNA"/>
</dbReference>